<organism evidence="1">
    <name type="scientific">Candidatus Enterococcus clewellii</name>
    <dbReference type="NCBI Taxonomy" id="1834193"/>
    <lineage>
        <taxon>Bacteria</taxon>
        <taxon>Bacillati</taxon>
        <taxon>Bacillota</taxon>
        <taxon>Bacilli</taxon>
        <taxon>Lactobacillales</taxon>
        <taxon>Enterococcaceae</taxon>
        <taxon>Enterococcus</taxon>
    </lineage>
</organism>
<evidence type="ECO:0000313" key="2">
    <source>
        <dbReference type="EMBL" id="WYJ89912.1"/>
    </source>
</evidence>
<reference evidence="1" key="1">
    <citation type="submission" date="2017-05" db="EMBL/GenBank/DDBJ databases">
        <title>The Genome Sequence of Enterococcus sp. 9E7_DIV0242.</title>
        <authorList>
            <consortium name="The Broad Institute Genomics Platform"/>
            <consortium name="The Broad Institute Genomic Center for Infectious Diseases"/>
            <person name="Earl A."/>
            <person name="Manson A."/>
            <person name="Schwartman J."/>
            <person name="Gilmore M."/>
            <person name="Abouelleil A."/>
            <person name="Cao P."/>
            <person name="Chapman S."/>
            <person name="Cusick C."/>
            <person name="Shea T."/>
            <person name="Young S."/>
            <person name="Neafsey D."/>
            <person name="Nusbaum C."/>
            <person name="Birren B."/>
        </authorList>
    </citation>
    <scope>NUCLEOTIDE SEQUENCE [LARGE SCALE GENOMIC DNA]</scope>
    <source>
        <strain evidence="1">9E7_DIV0242</strain>
    </source>
</reference>
<reference evidence="2" key="2">
    <citation type="submission" date="2017-05" db="EMBL/GenBank/DDBJ databases">
        <authorList>
            <consortium name="The Broad Institute Genomics Platform"/>
            <consortium name="The Broad Institute Genomic Center for Infectious Diseases"/>
            <person name="Earl A."/>
            <person name="Manson A."/>
            <person name="Schwartman J."/>
            <person name="Gilmore M."/>
            <person name="Abouelleil A."/>
            <person name="Cao P."/>
            <person name="Chapman S."/>
            <person name="Cusick C."/>
            <person name="Shea T."/>
            <person name="Young S."/>
            <person name="Neafsey D."/>
            <person name="Nusbaum C."/>
            <person name="Birren B."/>
        </authorList>
    </citation>
    <scope>NUCLEOTIDE SEQUENCE</scope>
    <source>
        <strain evidence="2">9E7_DIV0242</strain>
    </source>
</reference>
<dbReference type="Proteomes" id="UP000195141">
    <property type="component" value="Chromosome"/>
</dbReference>
<dbReference type="EMBL" id="NGMM01000005">
    <property type="protein sequence ID" value="OTP13696.1"/>
    <property type="molecule type" value="Genomic_DNA"/>
</dbReference>
<dbReference type="AlphaFoldDB" id="A0A242K3X6"/>
<gene>
    <name evidence="2" type="ORF">A5888_001640</name>
    <name evidence="1" type="ORF">A5888_003174</name>
</gene>
<evidence type="ECO:0000313" key="1">
    <source>
        <dbReference type="EMBL" id="OTP13696.1"/>
    </source>
</evidence>
<evidence type="ECO:0000313" key="3">
    <source>
        <dbReference type="Proteomes" id="UP000195141"/>
    </source>
</evidence>
<reference evidence="2" key="3">
    <citation type="submission" date="2024-03" db="EMBL/GenBank/DDBJ databases">
        <title>The Genome Sequence of Enterococcus sp. DIV0242b.</title>
        <authorList>
            <consortium name="The Broad Institute Genomics Platform"/>
            <consortium name="The Broad Institute Microbial Omics Core"/>
            <consortium name="The Broad Institute Genomic Center for Infectious Diseases"/>
            <person name="Earl A."/>
            <person name="Manson A."/>
            <person name="Gilmore M."/>
            <person name="Schwartman J."/>
            <person name="Shea T."/>
            <person name="Abouelleil A."/>
            <person name="Cao P."/>
            <person name="Chapman S."/>
            <person name="Cusick C."/>
            <person name="Young S."/>
            <person name="Neafsey D."/>
            <person name="Nusbaum C."/>
            <person name="Birren B."/>
        </authorList>
    </citation>
    <scope>NUCLEOTIDE SEQUENCE</scope>
    <source>
        <strain evidence="2">9E7_DIV0242</strain>
    </source>
</reference>
<dbReference type="EMBL" id="CP147247">
    <property type="protein sequence ID" value="WYJ89912.1"/>
    <property type="molecule type" value="Genomic_DNA"/>
</dbReference>
<dbReference type="RefSeq" id="WP_086350169.1">
    <property type="nucleotide sequence ID" value="NZ_CP147247.1"/>
</dbReference>
<protein>
    <submittedName>
        <fullName evidence="1">Uncharacterized protein</fullName>
    </submittedName>
</protein>
<name>A0A242K3X6_9ENTE</name>
<dbReference type="OrthoDB" id="2197628at2"/>
<keyword evidence="3" id="KW-1185">Reference proteome</keyword>
<sequence>MKEHQKVVLNYLKKLHTEKNPPFLIFTRFGWEHFGAELPEDVAENYRKFNDAEEFEVLREFCEWGLEVTAEVDTSEAKAAFDDMFDDSVHKFMRSEAE</sequence>
<proteinExistence type="predicted"/>
<accession>A0A242K3X6</accession>